<evidence type="ECO:0000256" key="1">
    <source>
        <dbReference type="ARBA" id="ARBA00009018"/>
    </source>
</evidence>
<dbReference type="GO" id="GO:0004140">
    <property type="term" value="F:dephospho-CoA kinase activity"/>
    <property type="evidence" value="ECO:0007669"/>
    <property type="project" value="UniProtKB-UniRule"/>
</dbReference>
<dbReference type="UniPathway" id="UPA00241">
    <property type="reaction ID" value="UER00356"/>
</dbReference>
<keyword evidence="8" id="KW-1185">Reference proteome</keyword>
<dbReference type="Proteomes" id="UP000053091">
    <property type="component" value="Unassembled WGS sequence"/>
</dbReference>
<evidence type="ECO:0000256" key="2">
    <source>
        <dbReference type="ARBA" id="ARBA00022741"/>
    </source>
</evidence>
<evidence type="ECO:0000256" key="4">
    <source>
        <dbReference type="ARBA" id="ARBA00022993"/>
    </source>
</evidence>
<evidence type="ECO:0000256" key="6">
    <source>
        <dbReference type="NCBIfam" id="TIGR00152"/>
    </source>
</evidence>
<name>A0A0S7BPU5_9BACT</name>
<gene>
    <name evidence="5" type="primary">coaE</name>
    <name evidence="7" type="ORF">TBC1_11864</name>
</gene>
<proteinExistence type="inferred from homology"/>
<keyword evidence="2 5" id="KW-0547">Nucleotide-binding</keyword>
<keyword evidence="5" id="KW-0808">Transferase</keyword>
<evidence type="ECO:0000256" key="5">
    <source>
        <dbReference type="HAMAP-Rule" id="MF_00376"/>
    </source>
</evidence>
<comment type="pathway">
    <text evidence="5">Cofactor biosynthesis; coenzyme A biosynthesis; CoA from (R)-pantothenate: step 5/5.</text>
</comment>
<comment type="similarity">
    <text evidence="1 5">Belongs to the CoaE family.</text>
</comment>
<protein>
    <recommendedName>
        <fullName evidence="5 6">Dephospho-CoA kinase</fullName>
        <ecNumber evidence="5 6">2.7.1.24</ecNumber>
    </recommendedName>
    <alternativeName>
        <fullName evidence="5">Dephosphocoenzyme A kinase</fullName>
    </alternativeName>
</protein>
<evidence type="ECO:0000313" key="7">
    <source>
        <dbReference type="EMBL" id="GAP42725.1"/>
    </source>
</evidence>
<dbReference type="EC" id="2.7.1.24" evidence="5 6"/>
<dbReference type="GO" id="GO:0005737">
    <property type="term" value="C:cytoplasm"/>
    <property type="evidence" value="ECO:0007669"/>
    <property type="project" value="UniProtKB-SubCell"/>
</dbReference>
<dbReference type="PATRIC" id="fig|1678841.3.peg.976"/>
<comment type="catalytic activity">
    <reaction evidence="5">
        <text>3'-dephospho-CoA + ATP = ADP + CoA + H(+)</text>
        <dbReference type="Rhea" id="RHEA:18245"/>
        <dbReference type="ChEBI" id="CHEBI:15378"/>
        <dbReference type="ChEBI" id="CHEBI:30616"/>
        <dbReference type="ChEBI" id="CHEBI:57287"/>
        <dbReference type="ChEBI" id="CHEBI:57328"/>
        <dbReference type="ChEBI" id="CHEBI:456216"/>
        <dbReference type="EC" id="2.7.1.24"/>
    </reaction>
</comment>
<keyword evidence="5 7" id="KW-0418">Kinase</keyword>
<keyword evidence="3 5" id="KW-0067">ATP-binding</keyword>
<dbReference type="NCBIfam" id="TIGR00152">
    <property type="entry name" value="dephospho-CoA kinase"/>
    <property type="match status" value="1"/>
</dbReference>
<keyword evidence="5" id="KW-0963">Cytoplasm</keyword>
<dbReference type="HAMAP" id="MF_00376">
    <property type="entry name" value="Dephospho_CoA_kinase"/>
    <property type="match status" value="1"/>
</dbReference>
<dbReference type="InterPro" id="IPR027417">
    <property type="entry name" value="P-loop_NTPase"/>
</dbReference>
<dbReference type="PROSITE" id="PS51219">
    <property type="entry name" value="DPCK"/>
    <property type="match status" value="1"/>
</dbReference>
<dbReference type="Gene3D" id="3.40.50.300">
    <property type="entry name" value="P-loop containing nucleotide triphosphate hydrolases"/>
    <property type="match status" value="1"/>
</dbReference>
<dbReference type="InterPro" id="IPR001977">
    <property type="entry name" value="Depp_CoAkinase"/>
</dbReference>
<dbReference type="CDD" id="cd02022">
    <property type="entry name" value="DPCK"/>
    <property type="match status" value="1"/>
</dbReference>
<dbReference type="AlphaFoldDB" id="A0A0S7BPU5"/>
<dbReference type="RefSeq" id="WP_137305427.1">
    <property type="nucleotide sequence ID" value="NZ_DF968182.1"/>
</dbReference>
<comment type="function">
    <text evidence="5">Catalyzes the phosphorylation of the 3'-hydroxyl group of dephosphocoenzyme A to form coenzyme A.</text>
</comment>
<dbReference type="GO" id="GO:0005524">
    <property type="term" value="F:ATP binding"/>
    <property type="evidence" value="ECO:0007669"/>
    <property type="project" value="UniProtKB-UniRule"/>
</dbReference>
<keyword evidence="4 5" id="KW-0173">Coenzyme A biosynthesis</keyword>
<dbReference type="PANTHER" id="PTHR10695:SF46">
    <property type="entry name" value="BIFUNCTIONAL COENZYME A SYNTHASE-RELATED"/>
    <property type="match status" value="1"/>
</dbReference>
<organism evidence="7">
    <name type="scientific">Lentimicrobium saccharophilum</name>
    <dbReference type="NCBI Taxonomy" id="1678841"/>
    <lineage>
        <taxon>Bacteria</taxon>
        <taxon>Pseudomonadati</taxon>
        <taxon>Bacteroidota</taxon>
        <taxon>Bacteroidia</taxon>
        <taxon>Bacteroidales</taxon>
        <taxon>Lentimicrobiaceae</taxon>
        <taxon>Lentimicrobium</taxon>
    </lineage>
</organism>
<feature type="binding site" evidence="5">
    <location>
        <begin position="11"/>
        <end position="16"/>
    </location>
    <ligand>
        <name>ATP</name>
        <dbReference type="ChEBI" id="CHEBI:30616"/>
    </ligand>
</feature>
<dbReference type="SUPFAM" id="SSF52540">
    <property type="entry name" value="P-loop containing nucleoside triphosphate hydrolases"/>
    <property type="match status" value="1"/>
</dbReference>
<dbReference type="PANTHER" id="PTHR10695">
    <property type="entry name" value="DEPHOSPHO-COA KINASE-RELATED"/>
    <property type="match status" value="1"/>
</dbReference>
<accession>A0A0S7BPU5</accession>
<dbReference type="OrthoDB" id="9812943at2"/>
<evidence type="ECO:0000313" key="8">
    <source>
        <dbReference type="Proteomes" id="UP000053091"/>
    </source>
</evidence>
<dbReference type="STRING" id="1678841.TBC1_11864"/>
<evidence type="ECO:0000256" key="3">
    <source>
        <dbReference type="ARBA" id="ARBA00022840"/>
    </source>
</evidence>
<dbReference type="EMBL" id="DF968182">
    <property type="protein sequence ID" value="GAP42725.1"/>
    <property type="molecule type" value="Genomic_DNA"/>
</dbReference>
<comment type="subcellular location">
    <subcellularLocation>
        <location evidence="5">Cytoplasm</location>
    </subcellularLocation>
</comment>
<reference evidence="7" key="1">
    <citation type="journal article" date="2015" name="Genome Announc.">
        <title>Draft Genome Sequence of Bacteroidales Strain TBC1, a Novel Isolate from a Methanogenic Wastewater Treatment System.</title>
        <authorList>
            <person name="Tourlousse D.M."/>
            <person name="Matsuura N."/>
            <person name="Sun L."/>
            <person name="Toyonaga M."/>
            <person name="Kuroda K."/>
            <person name="Ohashi A."/>
            <person name="Cruz R."/>
            <person name="Yamaguchi T."/>
            <person name="Sekiguchi Y."/>
        </authorList>
    </citation>
    <scope>NUCLEOTIDE SEQUENCE [LARGE SCALE GENOMIC DNA]</scope>
    <source>
        <strain evidence="7">TBC1</strain>
    </source>
</reference>
<dbReference type="Pfam" id="PF01121">
    <property type="entry name" value="CoaE"/>
    <property type="match status" value="1"/>
</dbReference>
<sequence length="201" mass="22597">MLKVGLTGSIGSGKSTIAGLFRVFGIPVYIADVEAKKFLGDPEVIRMVVEMAGDGVLSPDGSIDRRMLASLVFNDPARLTTLNNIIHPRVRRHFFDWIETQSGVPYIIQEAAIIFESGFYKMFDKIITVAAPVEERISRVMLRDGLKREDVMARIENQWPEESKIAMSDFVIRNSDTDLAIPQVLEIHRNLMGISEAFKNQ</sequence>
<dbReference type="GO" id="GO:0015937">
    <property type="term" value="P:coenzyme A biosynthetic process"/>
    <property type="evidence" value="ECO:0007669"/>
    <property type="project" value="UniProtKB-UniRule"/>
</dbReference>